<protein>
    <recommendedName>
        <fullName evidence="3">Ribbon-helix-helix protein CopG domain-containing protein</fullName>
    </recommendedName>
</protein>
<proteinExistence type="predicted"/>
<organism evidence="1 2">
    <name type="scientific">Cupriavidus nantongensis</name>
    <dbReference type="NCBI Taxonomy" id="1796606"/>
    <lineage>
        <taxon>Bacteria</taxon>
        <taxon>Pseudomonadati</taxon>
        <taxon>Pseudomonadota</taxon>
        <taxon>Betaproteobacteria</taxon>
        <taxon>Burkholderiales</taxon>
        <taxon>Burkholderiaceae</taxon>
        <taxon>Cupriavidus</taxon>
    </lineage>
</organism>
<dbReference type="AlphaFoldDB" id="A0A142JNG8"/>
<name>A0A142JNG8_9BURK</name>
<dbReference type="OrthoDB" id="9980724at2"/>
<evidence type="ECO:0008006" key="3">
    <source>
        <dbReference type="Google" id="ProtNLM"/>
    </source>
</evidence>
<evidence type="ECO:0000313" key="2">
    <source>
        <dbReference type="Proteomes" id="UP000075238"/>
    </source>
</evidence>
<dbReference type="RefSeq" id="WP_062801587.1">
    <property type="nucleotide sequence ID" value="NZ_CP014844.1"/>
</dbReference>
<accession>A0A142JNG8</accession>
<gene>
    <name evidence="1" type="ORF">A2G96_18800</name>
</gene>
<keyword evidence="2" id="KW-1185">Reference proteome</keyword>
<evidence type="ECO:0000313" key="1">
    <source>
        <dbReference type="EMBL" id="AMR79630.1"/>
    </source>
</evidence>
<reference evidence="1 2" key="1">
    <citation type="submission" date="2016-03" db="EMBL/GenBank/DDBJ databases">
        <title>Complete genome sequence of a novel chlorpyrifos degrading bacterium, Cupriavidus nantongensis sp. X1.</title>
        <authorList>
            <person name="Fang L."/>
        </authorList>
    </citation>
    <scope>NUCLEOTIDE SEQUENCE [LARGE SCALE GENOMIC DNA]</scope>
    <source>
        <strain evidence="1 2">X1</strain>
    </source>
</reference>
<dbReference type="EMBL" id="CP014844">
    <property type="protein sequence ID" value="AMR79630.1"/>
    <property type="molecule type" value="Genomic_DNA"/>
</dbReference>
<dbReference type="KEGG" id="cnan:A2G96_18800"/>
<sequence length="65" mass="7223">MEVRYRMFERDADAVTVAAERLGVSASALIRAFARHLGNGGSLNFDPKLGAVHIGRPRKNRESRQ</sequence>
<dbReference type="Proteomes" id="UP000075238">
    <property type="component" value="Chromosome 1"/>
</dbReference>